<proteinExistence type="predicted"/>
<evidence type="ECO:0000313" key="2">
    <source>
        <dbReference type="EMBL" id="USW51566.1"/>
    </source>
</evidence>
<sequence>MPIMWDDAKEKQLLLSIIHFLQPSAASIPWADVAKTVDLDASDKACSEKLKKLRYAAKARFGDPPAGADGDAVPKTPAKRGKKAAGETPAKSTGKRKSKKGKDDEAKSEEPNEDESPAKKLKTEDSGDSED</sequence>
<accession>A0A9Q9AVQ7</accession>
<gene>
    <name evidence="2" type="ORF">Slin15195_G048850</name>
</gene>
<reference evidence="2" key="1">
    <citation type="submission" date="2022-06" db="EMBL/GenBank/DDBJ databases">
        <title>Complete genome sequences of two strains of the flax pathogen Septoria linicola.</title>
        <authorList>
            <person name="Lapalu N."/>
            <person name="Simon A."/>
            <person name="Demenou B."/>
            <person name="Paumier D."/>
            <person name="Guillot M.-P."/>
            <person name="Gout L."/>
            <person name="Valade R."/>
        </authorList>
    </citation>
    <scope>NUCLEOTIDE SEQUENCE</scope>
    <source>
        <strain evidence="2">SE15195</strain>
    </source>
</reference>
<protein>
    <submittedName>
        <fullName evidence="2">Uncharacterized protein</fullName>
    </submittedName>
</protein>
<dbReference type="AlphaFoldDB" id="A0A9Q9AVQ7"/>
<feature type="region of interest" description="Disordered" evidence="1">
    <location>
        <begin position="59"/>
        <end position="131"/>
    </location>
</feature>
<evidence type="ECO:0000313" key="3">
    <source>
        <dbReference type="Proteomes" id="UP001056384"/>
    </source>
</evidence>
<organism evidence="2 3">
    <name type="scientific">Septoria linicola</name>
    <dbReference type="NCBI Taxonomy" id="215465"/>
    <lineage>
        <taxon>Eukaryota</taxon>
        <taxon>Fungi</taxon>
        <taxon>Dikarya</taxon>
        <taxon>Ascomycota</taxon>
        <taxon>Pezizomycotina</taxon>
        <taxon>Dothideomycetes</taxon>
        <taxon>Dothideomycetidae</taxon>
        <taxon>Mycosphaerellales</taxon>
        <taxon>Mycosphaerellaceae</taxon>
        <taxon>Septoria</taxon>
    </lineage>
</organism>
<feature type="compositionally biased region" description="Basic and acidic residues" evidence="1">
    <location>
        <begin position="101"/>
        <end position="125"/>
    </location>
</feature>
<keyword evidence="3" id="KW-1185">Reference proteome</keyword>
<name>A0A9Q9AVQ7_9PEZI</name>
<dbReference type="EMBL" id="CP099420">
    <property type="protein sequence ID" value="USW51566.1"/>
    <property type="molecule type" value="Genomic_DNA"/>
</dbReference>
<dbReference type="Proteomes" id="UP001056384">
    <property type="component" value="Chromosome 3"/>
</dbReference>
<evidence type="ECO:0000256" key="1">
    <source>
        <dbReference type="SAM" id="MobiDB-lite"/>
    </source>
</evidence>